<dbReference type="PANTHER" id="PTHR10366:SF564">
    <property type="entry name" value="STEROL-4-ALPHA-CARBOXYLATE 3-DEHYDROGENASE, DECARBOXYLATING"/>
    <property type="match status" value="1"/>
</dbReference>
<dbReference type="PANTHER" id="PTHR10366">
    <property type="entry name" value="NAD DEPENDENT EPIMERASE/DEHYDRATASE"/>
    <property type="match status" value="1"/>
</dbReference>
<dbReference type="OrthoDB" id="2735536at2759"/>
<gene>
    <name evidence="4" type="primary">FUM13</name>
    <name evidence="4" type="ORF">LSUB1_G006832</name>
</gene>
<dbReference type="AlphaFoldDB" id="A0A8H8U517"/>
<organism evidence="4 5">
    <name type="scientific">Lachnellula subtilissima</name>
    <dbReference type="NCBI Taxonomy" id="602034"/>
    <lineage>
        <taxon>Eukaryota</taxon>
        <taxon>Fungi</taxon>
        <taxon>Dikarya</taxon>
        <taxon>Ascomycota</taxon>
        <taxon>Pezizomycotina</taxon>
        <taxon>Leotiomycetes</taxon>
        <taxon>Helotiales</taxon>
        <taxon>Lachnaceae</taxon>
        <taxon>Lachnellula</taxon>
    </lineage>
</organism>
<dbReference type="InterPro" id="IPR036291">
    <property type="entry name" value="NAD(P)-bd_dom_sf"/>
</dbReference>
<dbReference type="InterPro" id="IPR001509">
    <property type="entry name" value="Epimerase_deHydtase"/>
</dbReference>
<evidence type="ECO:0000313" key="5">
    <source>
        <dbReference type="Proteomes" id="UP000462212"/>
    </source>
</evidence>
<proteinExistence type="inferred from homology"/>
<name>A0A8H8U517_9HELO</name>
<dbReference type="GO" id="GO:0016616">
    <property type="term" value="F:oxidoreductase activity, acting on the CH-OH group of donors, NAD or NADP as acceptor"/>
    <property type="evidence" value="ECO:0007669"/>
    <property type="project" value="TreeGrafter"/>
</dbReference>
<feature type="domain" description="NAD-dependent epimerase/dehydratase" evidence="3">
    <location>
        <begin position="7"/>
        <end position="256"/>
    </location>
</feature>
<reference evidence="4 5" key="1">
    <citation type="submission" date="2018-05" db="EMBL/GenBank/DDBJ databases">
        <title>Genome sequencing and assembly of the regulated plant pathogen Lachnellula willkommii and related sister species for the development of diagnostic species identification markers.</title>
        <authorList>
            <person name="Giroux E."/>
            <person name="Bilodeau G."/>
        </authorList>
    </citation>
    <scope>NUCLEOTIDE SEQUENCE [LARGE SCALE GENOMIC DNA]</scope>
    <source>
        <strain evidence="4 5">CBS 197.66</strain>
    </source>
</reference>
<evidence type="ECO:0000259" key="3">
    <source>
        <dbReference type="Pfam" id="PF01370"/>
    </source>
</evidence>
<dbReference type="SUPFAM" id="SSF51735">
    <property type="entry name" value="NAD(P)-binding Rossmann-fold domains"/>
    <property type="match status" value="1"/>
</dbReference>
<dbReference type="Proteomes" id="UP000462212">
    <property type="component" value="Unassembled WGS sequence"/>
</dbReference>
<comment type="caution">
    <text evidence="4">The sequence shown here is derived from an EMBL/GenBank/DDBJ whole genome shotgun (WGS) entry which is preliminary data.</text>
</comment>
<comment type="similarity">
    <text evidence="2">Belongs to the NAD(P)-dependent epimerase/dehydratase family. Dihydroflavonol-4-reductase subfamily.</text>
</comment>
<keyword evidence="5" id="KW-1185">Reference proteome</keyword>
<dbReference type="Pfam" id="PF01370">
    <property type="entry name" value="Epimerase"/>
    <property type="match status" value="1"/>
</dbReference>
<sequence>MSSANLLITGATGFIGFKVLLDALEAGYHVRVAVRSPAGSEALLSNPKIKSLVSGNNVSFVAVPDITQDGAYDEALKGVVYAIHVASPVPKPFFKNPYADIIQPTIKGAASLLASALKVPSLKRIVITSSVVANMPFPPVPTADETTAESRVPNYEGPMDAVFPAYCASKIATLNATDKFVKEHNPSFDVIYIFPGFVHGRNELAADVAGLLAGSDGLLLATILGQTFDVPRIAVTAHVDDVAKVHLLALSDSVQGGQGFGVLVPAVFDDAFGFVKQAFPKAVEKGIFKKGSQPSVKINWNASKTESVFGFEFHSYETQVLDVAGQYLELLGEEKA</sequence>
<keyword evidence="1" id="KW-0560">Oxidoreductase</keyword>
<evidence type="ECO:0000256" key="1">
    <source>
        <dbReference type="ARBA" id="ARBA00023002"/>
    </source>
</evidence>
<accession>A0A8H8U517</accession>
<dbReference type="InterPro" id="IPR050425">
    <property type="entry name" value="NAD(P)_dehydrat-like"/>
</dbReference>
<evidence type="ECO:0000313" key="4">
    <source>
        <dbReference type="EMBL" id="TVY33980.1"/>
    </source>
</evidence>
<dbReference type="EMBL" id="QGMJ01000711">
    <property type="protein sequence ID" value="TVY33980.1"/>
    <property type="molecule type" value="Genomic_DNA"/>
</dbReference>
<protein>
    <submittedName>
        <fullName evidence="4">NAD-dependent epimerase/dehydratase</fullName>
    </submittedName>
</protein>
<dbReference type="Gene3D" id="3.40.50.720">
    <property type="entry name" value="NAD(P)-binding Rossmann-like Domain"/>
    <property type="match status" value="1"/>
</dbReference>
<evidence type="ECO:0000256" key="2">
    <source>
        <dbReference type="ARBA" id="ARBA00023445"/>
    </source>
</evidence>